<evidence type="ECO:0000256" key="1">
    <source>
        <dbReference type="SAM" id="MobiDB-lite"/>
    </source>
</evidence>
<evidence type="ECO:0000313" key="4">
    <source>
        <dbReference type="Proteomes" id="UP001183585"/>
    </source>
</evidence>
<evidence type="ECO:0000259" key="2">
    <source>
        <dbReference type="SMART" id="SM00507"/>
    </source>
</evidence>
<gene>
    <name evidence="3" type="ORF">J2S48_001757</name>
</gene>
<comment type="caution">
    <text evidence="3">The sequence shown here is derived from an EMBL/GenBank/DDBJ whole genome shotgun (WGS) entry which is preliminary data.</text>
</comment>
<organism evidence="3 4">
    <name type="scientific">Promicromonospora iranensis</name>
    <dbReference type="NCBI Taxonomy" id="1105144"/>
    <lineage>
        <taxon>Bacteria</taxon>
        <taxon>Bacillati</taxon>
        <taxon>Actinomycetota</taxon>
        <taxon>Actinomycetes</taxon>
        <taxon>Micrococcales</taxon>
        <taxon>Promicromonosporaceae</taxon>
        <taxon>Promicromonospora</taxon>
    </lineage>
</organism>
<dbReference type="SMART" id="SM00507">
    <property type="entry name" value="HNHc"/>
    <property type="match status" value="1"/>
</dbReference>
<dbReference type="InterPro" id="IPR003615">
    <property type="entry name" value="HNH_nuc"/>
</dbReference>
<feature type="region of interest" description="Disordered" evidence="1">
    <location>
        <begin position="448"/>
        <end position="531"/>
    </location>
</feature>
<evidence type="ECO:0000313" key="3">
    <source>
        <dbReference type="EMBL" id="MDR7382242.1"/>
    </source>
</evidence>
<dbReference type="EMBL" id="JAVDYE010000001">
    <property type="protein sequence ID" value="MDR7382242.1"/>
    <property type="molecule type" value="Genomic_DNA"/>
</dbReference>
<dbReference type="Proteomes" id="UP001183585">
    <property type="component" value="Unassembled WGS sequence"/>
</dbReference>
<reference evidence="3 4" key="1">
    <citation type="submission" date="2023-07" db="EMBL/GenBank/DDBJ databases">
        <title>Sequencing the genomes of 1000 actinobacteria strains.</title>
        <authorList>
            <person name="Klenk H.-P."/>
        </authorList>
    </citation>
    <scope>NUCLEOTIDE SEQUENCE [LARGE SCALE GENOMIC DNA]</scope>
    <source>
        <strain evidence="3 4">DSM 45554</strain>
    </source>
</reference>
<accession>A0ABU2CLM2</accession>
<keyword evidence="4" id="KW-1185">Reference proteome</keyword>
<dbReference type="Pfam" id="PF01844">
    <property type="entry name" value="HNH"/>
    <property type="match status" value="1"/>
</dbReference>
<feature type="domain" description="HNH nuclease" evidence="2">
    <location>
        <begin position="376"/>
        <end position="427"/>
    </location>
</feature>
<dbReference type="InterPro" id="IPR002711">
    <property type="entry name" value="HNH"/>
</dbReference>
<dbReference type="Gene3D" id="1.10.30.50">
    <property type="match status" value="1"/>
</dbReference>
<feature type="compositionally biased region" description="Polar residues" evidence="1">
    <location>
        <begin position="448"/>
        <end position="460"/>
    </location>
</feature>
<sequence length="612" mass="64258">MTSAGGALGAGWRPVGSVLPPAGSGSVSGGVPAVVRAADVRALREYLAGMILPGGTDTASSVSKTTQAEWVDLLGELEAVKNTVAAAQGRLAVALDEATKAEEVEHGVRAQRRGRGVPNQVGAALRVSPHAGGSFLGVARVWVTQMPHTFDALRTGVLSQWRATLLVRETSHLGVEDRARIDEELCGPANRAMLASMGTRRLVARIKELAGQLDVHACVKRNAKAASQRCVSVRPAPDLMVYLTALVPMQQGVQAYAQLKKHAEAAKATGDERGAGQIMADTLIERVTGRGPGAADEVPVTLNLLVSDQTLLTGGDQPGVVVEGMPSGAGIVPAPVTRNLAAQGIDAGAAWLRAIYVDPKGRLLATTSKARFHPPGLADLLRVREQGICATSWCDAPVRHIDHVTPHAEGGETSLDNGQGLCVRCNHAKQAPGWRQKTTEINGRHAVETTTPTGHTSVSVAPQPPRPARDTAPGHKSVSITPTALEPATGQEDAPTAPERSAPVAEGIQERPRQPVPAWTPAVGMGNPSGRVPRSRYTIGCAAPRLRGAIAYRPPGQRGLTRPRNRRRARPDLTWAADDTIYRARAGFAAATARATSIGPGWVPSERTDNAT</sequence>
<proteinExistence type="predicted"/>
<dbReference type="CDD" id="cd00085">
    <property type="entry name" value="HNHc"/>
    <property type="match status" value="1"/>
</dbReference>
<protein>
    <recommendedName>
        <fullName evidence="2">HNH nuclease domain-containing protein</fullName>
    </recommendedName>
</protein>
<name>A0ABU2CLM2_9MICO</name>